<keyword evidence="6 12" id="KW-0489">Methyltransferase</keyword>
<reference evidence="12 13" key="1">
    <citation type="submission" date="2020-08" db="EMBL/GenBank/DDBJ databases">
        <title>Sequencing the genomes of 1000 actinobacteria strains.</title>
        <authorList>
            <person name="Klenk H.-P."/>
        </authorList>
    </citation>
    <scope>NUCLEOTIDE SEQUENCE [LARGE SCALE GENOMIC DNA]</scope>
    <source>
        <strain evidence="12 13">DSM 45084</strain>
    </source>
</reference>
<dbReference type="GO" id="GO:0032259">
    <property type="term" value="P:methylation"/>
    <property type="evidence" value="ECO:0007669"/>
    <property type="project" value="UniProtKB-KW"/>
</dbReference>
<organism evidence="12 13">
    <name type="scientific">Saccharothrix violaceirubra</name>
    <dbReference type="NCBI Taxonomy" id="413306"/>
    <lineage>
        <taxon>Bacteria</taxon>
        <taxon>Bacillati</taxon>
        <taxon>Actinomycetota</taxon>
        <taxon>Actinomycetes</taxon>
        <taxon>Pseudonocardiales</taxon>
        <taxon>Pseudonocardiaceae</taxon>
        <taxon>Saccharothrix</taxon>
    </lineage>
</organism>
<name>A0A7W7WT54_9PSEU</name>
<evidence type="ECO:0000256" key="4">
    <source>
        <dbReference type="ARBA" id="ARBA00013346"/>
    </source>
</evidence>
<dbReference type="InterPro" id="IPR000682">
    <property type="entry name" value="PCMT"/>
</dbReference>
<dbReference type="PANTHER" id="PTHR11579:SF0">
    <property type="entry name" value="PROTEIN-L-ISOASPARTATE(D-ASPARTATE) O-METHYLTRANSFERASE"/>
    <property type="match status" value="1"/>
</dbReference>
<dbReference type="InterPro" id="IPR029063">
    <property type="entry name" value="SAM-dependent_MTases_sf"/>
</dbReference>
<evidence type="ECO:0000256" key="7">
    <source>
        <dbReference type="ARBA" id="ARBA00022679"/>
    </source>
</evidence>
<evidence type="ECO:0000256" key="6">
    <source>
        <dbReference type="ARBA" id="ARBA00022603"/>
    </source>
</evidence>
<dbReference type="Pfam" id="PF01135">
    <property type="entry name" value="PCMT"/>
    <property type="match status" value="1"/>
</dbReference>
<accession>A0A7W7WT54</accession>
<gene>
    <name evidence="12" type="ORF">F4559_000078</name>
</gene>
<keyword evidence="5" id="KW-0963">Cytoplasm</keyword>
<evidence type="ECO:0000256" key="3">
    <source>
        <dbReference type="ARBA" id="ARBA00011890"/>
    </source>
</evidence>
<dbReference type="Gene3D" id="3.40.50.150">
    <property type="entry name" value="Vaccinia Virus protein VP39"/>
    <property type="match status" value="1"/>
</dbReference>
<comment type="caution">
    <text evidence="12">The sequence shown here is derived from an EMBL/GenBank/DDBJ whole genome shotgun (WGS) entry which is preliminary data.</text>
</comment>
<evidence type="ECO:0000256" key="11">
    <source>
        <dbReference type="ARBA" id="ARBA00031350"/>
    </source>
</evidence>
<evidence type="ECO:0000313" key="12">
    <source>
        <dbReference type="EMBL" id="MBB4962719.1"/>
    </source>
</evidence>
<evidence type="ECO:0000256" key="10">
    <source>
        <dbReference type="ARBA" id="ARBA00031323"/>
    </source>
</evidence>
<dbReference type="GO" id="GO:0005737">
    <property type="term" value="C:cytoplasm"/>
    <property type="evidence" value="ECO:0007669"/>
    <property type="project" value="UniProtKB-SubCell"/>
</dbReference>
<evidence type="ECO:0000313" key="13">
    <source>
        <dbReference type="Proteomes" id="UP000542674"/>
    </source>
</evidence>
<comment type="subcellular location">
    <subcellularLocation>
        <location evidence="1">Cytoplasm</location>
    </subcellularLocation>
</comment>
<keyword evidence="8" id="KW-0949">S-adenosyl-L-methionine</keyword>
<sequence length="367" mass="39279">MDRATRLRHELVDHLVSVGALRTPRWVDAFRQVPRHVFLRAFFVRHDDGSWSAVTDEHPDHLDLVYADNVLVTQLGGTTTAWQAHRARGTPTSSSSMPVIMAIMLEALAPEPGARVLEIGTGTGYNAALLAQALDDKAVTSVDVDPEVLTHATESLALAGHAPRCVLGDGEQGHPPDAPYTHILGTCAVDRVPPAWLAQAAPGGVVVTTLNRSLGAGLVRLAVHDGVGTGPVLADDGRFMPLRAHTPTWADALLAEAREGGDVRLTELPGSTVVDPTAGFEFFAGVCLPGVVAGLDPVRLVAPDGSWARQNGAGVAQSGDRRLWDEVEAAYRTWLSYRRPRRAAFTYTATPTEAYFTHPPTGRTWPA</sequence>
<dbReference type="Proteomes" id="UP000542674">
    <property type="component" value="Unassembled WGS sequence"/>
</dbReference>
<proteinExistence type="inferred from homology"/>
<comment type="similarity">
    <text evidence="2">Belongs to the methyltransferase superfamily. L-isoaspartyl/D-aspartyl protein methyltransferase family.</text>
</comment>
<evidence type="ECO:0000256" key="1">
    <source>
        <dbReference type="ARBA" id="ARBA00004496"/>
    </source>
</evidence>
<dbReference type="EC" id="2.1.1.77" evidence="3"/>
<evidence type="ECO:0000256" key="9">
    <source>
        <dbReference type="ARBA" id="ARBA00030757"/>
    </source>
</evidence>
<dbReference type="CDD" id="cd02440">
    <property type="entry name" value="AdoMet_MTases"/>
    <property type="match status" value="1"/>
</dbReference>
<dbReference type="RefSeq" id="WP_184665603.1">
    <property type="nucleotide sequence ID" value="NZ_BAABAI010000042.1"/>
</dbReference>
<evidence type="ECO:0000256" key="8">
    <source>
        <dbReference type="ARBA" id="ARBA00022691"/>
    </source>
</evidence>
<dbReference type="GO" id="GO:0004719">
    <property type="term" value="F:protein-L-isoaspartate (D-aspartate) O-methyltransferase activity"/>
    <property type="evidence" value="ECO:0007669"/>
    <property type="project" value="UniProtKB-EC"/>
</dbReference>
<keyword evidence="7 12" id="KW-0808">Transferase</keyword>
<keyword evidence="13" id="KW-1185">Reference proteome</keyword>
<dbReference type="AlphaFoldDB" id="A0A7W7WT54"/>
<protein>
    <recommendedName>
        <fullName evidence="4">Protein-L-isoaspartate O-methyltransferase</fullName>
        <ecNumber evidence="3">2.1.1.77</ecNumber>
    </recommendedName>
    <alternativeName>
        <fullName evidence="11">L-isoaspartyl protein carboxyl methyltransferase</fullName>
    </alternativeName>
    <alternativeName>
        <fullName evidence="9">Protein L-isoaspartyl methyltransferase</fullName>
    </alternativeName>
    <alternativeName>
        <fullName evidence="10">Protein-beta-aspartate methyltransferase</fullName>
    </alternativeName>
</protein>
<evidence type="ECO:0000256" key="5">
    <source>
        <dbReference type="ARBA" id="ARBA00022490"/>
    </source>
</evidence>
<dbReference type="PANTHER" id="PTHR11579">
    <property type="entry name" value="PROTEIN-L-ISOASPARTATE O-METHYLTRANSFERASE"/>
    <property type="match status" value="1"/>
</dbReference>
<evidence type="ECO:0000256" key="2">
    <source>
        <dbReference type="ARBA" id="ARBA00005369"/>
    </source>
</evidence>
<dbReference type="SUPFAM" id="SSF53335">
    <property type="entry name" value="S-adenosyl-L-methionine-dependent methyltransferases"/>
    <property type="match status" value="1"/>
</dbReference>
<dbReference type="EMBL" id="JACHJS010000001">
    <property type="protein sequence ID" value="MBB4962719.1"/>
    <property type="molecule type" value="Genomic_DNA"/>
</dbReference>